<dbReference type="OrthoDB" id="10555578at2759"/>
<organism evidence="1 2">
    <name type="scientific">Mikania micrantha</name>
    <name type="common">bitter vine</name>
    <dbReference type="NCBI Taxonomy" id="192012"/>
    <lineage>
        <taxon>Eukaryota</taxon>
        <taxon>Viridiplantae</taxon>
        <taxon>Streptophyta</taxon>
        <taxon>Embryophyta</taxon>
        <taxon>Tracheophyta</taxon>
        <taxon>Spermatophyta</taxon>
        <taxon>Magnoliopsida</taxon>
        <taxon>eudicotyledons</taxon>
        <taxon>Gunneridae</taxon>
        <taxon>Pentapetalae</taxon>
        <taxon>asterids</taxon>
        <taxon>campanulids</taxon>
        <taxon>Asterales</taxon>
        <taxon>Asteraceae</taxon>
        <taxon>Asteroideae</taxon>
        <taxon>Heliantheae alliance</taxon>
        <taxon>Eupatorieae</taxon>
        <taxon>Mikania</taxon>
    </lineage>
</organism>
<evidence type="ECO:0008006" key="3">
    <source>
        <dbReference type="Google" id="ProtNLM"/>
    </source>
</evidence>
<reference evidence="1 2" key="1">
    <citation type="submission" date="2019-05" db="EMBL/GenBank/DDBJ databases">
        <title>Mikania micrantha, genome provides insights into the molecular mechanism of rapid growth.</title>
        <authorList>
            <person name="Liu B."/>
        </authorList>
    </citation>
    <scope>NUCLEOTIDE SEQUENCE [LARGE SCALE GENOMIC DNA]</scope>
    <source>
        <strain evidence="1">NLD-2019</strain>
        <tissue evidence="1">Leaf</tissue>
    </source>
</reference>
<accession>A0A5N6PIY0</accession>
<name>A0A5N6PIY0_9ASTR</name>
<gene>
    <name evidence="1" type="ORF">E3N88_09370</name>
</gene>
<sequence length="119" mass="14019">MLDDDDGEERNSPQPPSFAQFLQAHSFSQFSQLGTSIYSNWERQGQSKGQAQSNKVRTQAIEKFEKRIDKFLELKQKKMEIEERKLLFIDTSHMNSFQRAEHEALCNEIRKKYDFARGN</sequence>
<evidence type="ECO:0000313" key="1">
    <source>
        <dbReference type="EMBL" id="KAD6454664.1"/>
    </source>
</evidence>
<evidence type="ECO:0000313" key="2">
    <source>
        <dbReference type="Proteomes" id="UP000326396"/>
    </source>
</evidence>
<dbReference type="AlphaFoldDB" id="A0A5N6PIY0"/>
<proteinExistence type="predicted"/>
<keyword evidence="2" id="KW-1185">Reference proteome</keyword>
<dbReference type="EMBL" id="SZYD01000004">
    <property type="protein sequence ID" value="KAD6454664.1"/>
    <property type="molecule type" value="Genomic_DNA"/>
</dbReference>
<dbReference type="Proteomes" id="UP000326396">
    <property type="component" value="Linkage Group LG12"/>
</dbReference>
<comment type="caution">
    <text evidence="1">The sequence shown here is derived from an EMBL/GenBank/DDBJ whole genome shotgun (WGS) entry which is preliminary data.</text>
</comment>
<protein>
    <recommendedName>
        <fullName evidence="3">No apical meristem-associated C-terminal domain-containing protein</fullName>
    </recommendedName>
</protein>